<dbReference type="InterPro" id="IPR050396">
    <property type="entry name" value="Glycosyltr_51/Transpeptidase"/>
</dbReference>
<gene>
    <name evidence="13" type="ORF">MOO47_03960</name>
</gene>
<dbReference type="Proteomes" id="UP000831947">
    <property type="component" value="Chromosome"/>
</dbReference>
<dbReference type="Pfam" id="PF00912">
    <property type="entry name" value="Transgly"/>
    <property type="match status" value="1"/>
</dbReference>
<keyword evidence="1" id="KW-0121">Carboxypeptidase</keyword>
<evidence type="ECO:0000256" key="7">
    <source>
        <dbReference type="ARBA" id="ARBA00034000"/>
    </source>
</evidence>
<evidence type="ECO:0000256" key="5">
    <source>
        <dbReference type="ARBA" id="ARBA00022801"/>
    </source>
</evidence>
<evidence type="ECO:0000256" key="4">
    <source>
        <dbReference type="ARBA" id="ARBA00022679"/>
    </source>
</evidence>
<evidence type="ECO:0000256" key="6">
    <source>
        <dbReference type="ARBA" id="ARBA00023268"/>
    </source>
</evidence>
<keyword evidence="10" id="KW-1133">Transmembrane helix</keyword>
<dbReference type="Gene3D" id="1.10.3810.10">
    <property type="entry name" value="Biosynthetic peptidoglycan transglycosylase-like"/>
    <property type="match status" value="1"/>
</dbReference>
<feature type="transmembrane region" description="Helical" evidence="10">
    <location>
        <begin position="20"/>
        <end position="40"/>
    </location>
</feature>
<dbReference type="InterPro" id="IPR012338">
    <property type="entry name" value="Beta-lactam/transpept-like"/>
</dbReference>
<keyword evidence="3" id="KW-0328">Glycosyltransferase</keyword>
<keyword evidence="4" id="KW-0808">Transferase</keyword>
<feature type="domain" description="Penicillin-binding protein transpeptidase" evidence="11">
    <location>
        <begin position="380"/>
        <end position="619"/>
    </location>
</feature>
<keyword evidence="10" id="KW-0472">Membrane</keyword>
<keyword evidence="6" id="KW-0511">Multifunctional enzyme</keyword>
<evidence type="ECO:0000313" key="13">
    <source>
        <dbReference type="EMBL" id="UQS84313.1"/>
    </source>
</evidence>
<keyword evidence="14" id="KW-1185">Reference proteome</keyword>
<dbReference type="PANTHER" id="PTHR32282:SF33">
    <property type="entry name" value="PEPTIDOGLYCAN GLYCOSYLTRANSFERASE"/>
    <property type="match status" value="1"/>
</dbReference>
<protein>
    <submittedName>
        <fullName evidence="13">Transglycosylase domain-containing protein</fullName>
    </submittedName>
</protein>
<dbReference type="SUPFAM" id="SSF53955">
    <property type="entry name" value="Lysozyme-like"/>
    <property type="match status" value="1"/>
</dbReference>
<proteinExistence type="predicted"/>
<dbReference type="EMBL" id="CP093365">
    <property type="protein sequence ID" value="UQS84313.1"/>
    <property type="molecule type" value="Genomic_DNA"/>
</dbReference>
<dbReference type="RefSeq" id="WP_249513497.1">
    <property type="nucleotide sequence ID" value="NZ_CP093365.1"/>
</dbReference>
<dbReference type="SUPFAM" id="SSF56601">
    <property type="entry name" value="beta-lactamase/transpeptidase-like"/>
    <property type="match status" value="1"/>
</dbReference>
<dbReference type="InterPro" id="IPR001460">
    <property type="entry name" value="PCN-bd_Tpept"/>
</dbReference>
<reference evidence="13 14" key="1">
    <citation type="journal article" date="2022" name="Int. J. Syst. Evol. Microbiol.">
        <title>Apilactobacillus apisilvae sp. nov., Nicolia spurrieriana gen. nov. sp. nov., Bombilactobacillus folatiphilus sp. nov. and Bombilactobacillus thymidiniphilus sp. nov., four new lactic acid bacterial isolates from stingless bees Tetragonula carbonaria and Austroplebeia australis.</title>
        <authorList>
            <person name="Oliphant S.A."/>
            <person name="Watson-Haigh N.S."/>
            <person name="Sumby K.M."/>
            <person name="Gardner J."/>
            <person name="Groom S."/>
            <person name="Jiranek V."/>
        </authorList>
    </citation>
    <scope>NUCLEOTIDE SEQUENCE [LARGE SCALE GENOMIC DNA]</scope>
    <source>
        <strain evidence="13 14">SG4_A1</strain>
    </source>
</reference>
<evidence type="ECO:0000256" key="8">
    <source>
        <dbReference type="ARBA" id="ARBA00049902"/>
    </source>
</evidence>
<sequence>MKESWRQWQAHPVKKTIKSFLIIMIFVLAILIIKLVRTYIPELQKDIAAGYAVNSEITSKTFYPKQPTIIEDKNNHVLKKLSHSQSTYISSNKLNPLLKKGIVAVEDRRFYKHHGVDLAGILRAVKAGILKRQVQGGSTLTQQLVKNVVLKDQTQNFDRKIKEMVIAQQLEQKFSKKQILEFYLNDVYLGHGCYGMGSAAQYYFSKPQDKLDIAQTALLVGIPNNQQLYDPVLHPKQAKKRRNTVLYTWHKQRLLNSQQYHKACRQPIKLRIHNFKYDNDISQNYALNYAVQNTVQQLMTMRGFEMKYTFASYQAKNEYKARYAQVYDKYYGELLAGGYVVKTTIDPKLQQALVKIVQQQYEPYQQRDAQGKLEPQVASTVIDNRTGNVLAIIGGRTTKDDQLNRATDAYRQPGSTAKPLIAYAPAFERGYAPQSTVVDGPINNVHNWYSGYRGSVTLRKALADSINTVAYKLAVNDKQKSFYQDLAKMQFQGLYPSDNNPIIAIGGFTKGVTTTEMASAYSSFARSGNFVAPSNLKSIYSTTNDRILYQNSHNQVPVYSKNASYMMLNAMQSVVNDGLGKDAKLDNYSYVAGKTGTTDNNLDSYFVGMTPYFTIANWTGYDHQKPLSDDQLSLSIKTFKAQGDYLVKALHESQKDFAMPNTIRRNGDNLYVRRAVVQKSIDQMIQENYITFNSDQINQNKKRLANLDYRLIYHLTGKQEHQREQTVKQAIANYQYDPLTKLSDYGNKLGQLQKIRYKNENVKRMNAKRKFNKQIMQLQRELNLAQAQLQAQKDDKHLASFESKKSAIEKNRDAQRQAIVNRLMKQYQDQLAKTKSAYQSDASDKETQKQKLTDLINQIRSYGGHVSDPVIRVN</sequence>
<evidence type="ECO:0000256" key="9">
    <source>
        <dbReference type="SAM" id="Coils"/>
    </source>
</evidence>
<name>A0ABY4PFL4_9LACO</name>
<dbReference type="InterPro" id="IPR036950">
    <property type="entry name" value="PBP_transglycosylase"/>
</dbReference>
<keyword evidence="10" id="KW-0812">Transmembrane</keyword>
<dbReference type="Gene3D" id="3.40.710.10">
    <property type="entry name" value="DD-peptidase/beta-lactamase superfamily"/>
    <property type="match status" value="1"/>
</dbReference>
<accession>A0ABY4PFL4</accession>
<evidence type="ECO:0000256" key="3">
    <source>
        <dbReference type="ARBA" id="ARBA00022676"/>
    </source>
</evidence>
<dbReference type="PANTHER" id="PTHR32282">
    <property type="entry name" value="BINDING PROTEIN TRANSPEPTIDASE, PUTATIVE-RELATED"/>
    <property type="match status" value="1"/>
</dbReference>
<feature type="domain" description="Glycosyl transferase family 51" evidence="12">
    <location>
        <begin position="75"/>
        <end position="248"/>
    </location>
</feature>
<evidence type="ECO:0000256" key="2">
    <source>
        <dbReference type="ARBA" id="ARBA00022670"/>
    </source>
</evidence>
<dbReference type="Pfam" id="PF00905">
    <property type="entry name" value="Transpeptidase"/>
    <property type="match status" value="1"/>
</dbReference>
<feature type="coiled-coil region" evidence="9">
    <location>
        <begin position="768"/>
        <end position="795"/>
    </location>
</feature>
<keyword evidence="9" id="KW-0175">Coiled coil</keyword>
<comment type="catalytic activity">
    <reaction evidence="8">
        <text>[GlcNAc-(1-&gt;4)-Mur2Ac(oyl-L-Ala-gamma-D-Glu-L-Lys-D-Ala-D-Ala)](n)-di-trans,octa-cis-undecaprenyl diphosphate + beta-D-GlcNAc-(1-&gt;4)-Mur2Ac(oyl-L-Ala-gamma-D-Glu-L-Lys-D-Ala-D-Ala)-di-trans,octa-cis-undecaprenyl diphosphate = [GlcNAc-(1-&gt;4)-Mur2Ac(oyl-L-Ala-gamma-D-Glu-L-Lys-D-Ala-D-Ala)](n+1)-di-trans,octa-cis-undecaprenyl diphosphate + di-trans,octa-cis-undecaprenyl diphosphate + H(+)</text>
        <dbReference type="Rhea" id="RHEA:23708"/>
        <dbReference type="Rhea" id="RHEA-COMP:9602"/>
        <dbReference type="Rhea" id="RHEA-COMP:9603"/>
        <dbReference type="ChEBI" id="CHEBI:15378"/>
        <dbReference type="ChEBI" id="CHEBI:58405"/>
        <dbReference type="ChEBI" id="CHEBI:60033"/>
        <dbReference type="ChEBI" id="CHEBI:78435"/>
        <dbReference type="EC" id="2.4.99.28"/>
    </reaction>
</comment>
<evidence type="ECO:0000259" key="12">
    <source>
        <dbReference type="Pfam" id="PF00912"/>
    </source>
</evidence>
<evidence type="ECO:0000256" key="1">
    <source>
        <dbReference type="ARBA" id="ARBA00022645"/>
    </source>
</evidence>
<evidence type="ECO:0000313" key="14">
    <source>
        <dbReference type="Proteomes" id="UP000831947"/>
    </source>
</evidence>
<organism evidence="13 14">
    <name type="scientific">Bombilactobacillus thymidiniphilus</name>
    <dbReference type="NCBI Taxonomy" id="2923363"/>
    <lineage>
        <taxon>Bacteria</taxon>
        <taxon>Bacillati</taxon>
        <taxon>Bacillota</taxon>
        <taxon>Bacilli</taxon>
        <taxon>Lactobacillales</taxon>
        <taxon>Lactobacillaceae</taxon>
        <taxon>Bombilactobacillus</taxon>
    </lineage>
</organism>
<evidence type="ECO:0000259" key="11">
    <source>
        <dbReference type="Pfam" id="PF00905"/>
    </source>
</evidence>
<keyword evidence="5" id="KW-0378">Hydrolase</keyword>
<comment type="catalytic activity">
    <reaction evidence="7">
        <text>Preferential cleavage: (Ac)2-L-Lys-D-Ala-|-D-Ala. Also transpeptidation of peptidyl-alanyl moieties that are N-acyl substituents of D-alanine.</text>
        <dbReference type="EC" id="3.4.16.4"/>
    </reaction>
</comment>
<dbReference type="InterPro" id="IPR023346">
    <property type="entry name" value="Lysozyme-like_dom_sf"/>
</dbReference>
<keyword evidence="2" id="KW-0645">Protease</keyword>
<evidence type="ECO:0000256" key="10">
    <source>
        <dbReference type="SAM" id="Phobius"/>
    </source>
</evidence>
<dbReference type="InterPro" id="IPR001264">
    <property type="entry name" value="Glyco_trans_51"/>
</dbReference>